<organism evidence="1">
    <name type="scientific">Anguilla anguilla</name>
    <name type="common">European freshwater eel</name>
    <name type="synonym">Muraena anguilla</name>
    <dbReference type="NCBI Taxonomy" id="7936"/>
    <lineage>
        <taxon>Eukaryota</taxon>
        <taxon>Metazoa</taxon>
        <taxon>Chordata</taxon>
        <taxon>Craniata</taxon>
        <taxon>Vertebrata</taxon>
        <taxon>Euteleostomi</taxon>
        <taxon>Actinopterygii</taxon>
        <taxon>Neopterygii</taxon>
        <taxon>Teleostei</taxon>
        <taxon>Anguilliformes</taxon>
        <taxon>Anguillidae</taxon>
        <taxon>Anguilla</taxon>
    </lineage>
</organism>
<dbReference type="AlphaFoldDB" id="A0A0E9QP17"/>
<reference evidence="1" key="1">
    <citation type="submission" date="2014-11" db="EMBL/GenBank/DDBJ databases">
        <authorList>
            <person name="Amaro Gonzalez C."/>
        </authorList>
    </citation>
    <scope>NUCLEOTIDE SEQUENCE</scope>
</reference>
<evidence type="ECO:0000313" key="1">
    <source>
        <dbReference type="EMBL" id="JAH18676.1"/>
    </source>
</evidence>
<reference evidence="1" key="2">
    <citation type="journal article" date="2015" name="Fish Shellfish Immunol.">
        <title>Early steps in the European eel (Anguilla anguilla)-Vibrio vulnificus interaction in the gills: Role of the RtxA13 toxin.</title>
        <authorList>
            <person name="Callol A."/>
            <person name="Pajuelo D."/>
            <person name="Ebbesson L."/>
            <person name="Teles M."/>
            <person name="MacKenzie S."/>
            <person name="Amaro C."/>
        </authorList>
    </citation>
    <scope>NUCLEOTIDE SEQUENCE</scope>
</reference>
<dbReference type="EMBL" id="GBXM01089901">
    <property type="protein sequence ID" value="JAH18676.1"/>
    <property type="molecule type" value="Transcribed_RNA"/>
</dbReference>
<accession>A0A0E9QP17</accession>
<proteinExistence type="predicted"/>
<protein>
    <submittedName>
        <fullName evidence="1">Uncharacterized protein</fullName>
    </submittedName>
</protein>
<name>A0A0E9QP17_ANGAN</name>
<sequence length="32" mass="3534">MKAPSFPRQMWLSPVLAFLSASPPAPLFCTEL</sequence>